<feature type="compositionally biased region" description="Low complexity" evidence="1">
    <location>
        <begin position="1151"/>
        <end position="1160"/>
    </location>
</feature>
<accession>A0A0W0G7Q6</accession>
<name>A0A0W0G7Q6_MONRR</name>
<evidence type="ECO:0000313" key="3">
    <source>
        <dbReference type="Proteomes" id="UP000054988"/>
    </source>
</evidence>
<proteinExistence type="predicted"/>
<evidence type="ECO:0000256" key="1">
    <source>
        <dbReference type="SAM" id="MobiDB-lite"/>
    </source>
</evidence>
<sequence length="1444" mass="160028">MTLLTPPKTSRREEKENRASSSGSRVAWSQHNQYHSLSTPPKFPTSSSAEKELPVKSILKKPSIPLLPLENESEQREVTPEPNNALDDPHYLETPVSTIISKETEMKLGELIGAYSVLAARIRAHVYDDSRPSSKLLEPLKKNRESMLSCITRDLGRALVDPIGEEDHKSARAAVLLPSPTRSPKKKRGMTAEQAKFARDLCTLTHSVLRFLGLIFTLPPVHKIFTDKQLHQMLTSLLGIPMAEELPTPNARKTYALAICVIQTQRLPEAVLAPAASRITFALRRGIDGELGKEGKKGAASDGLKAIHDLSVYQPMAFIPSFISLLESVLSNLLAPSLALRVQACYALGGLSVGSLSIPLSDIHTCMSKCISSFLLTIHLSPTKSSPAKSIVESPICRTLRTTLSNENPAHVAHGPAWGLSVLASFCVLLGSALFTDSRHSRTITTLVSLTLRHKRSSVRFLGGIVWRTMTWAYFQPPLPPDPDSESEVDDEEESPSSPLKTSIHTQDQHWKILGAVMTMGIGVSTVAALVGGETGDEEMRRLFHVLELMMRKNIDSFKDAMQVITQLVSLSSVRRAWNVNDLLPKALFSGQPGLLTSEFSNLQSCVREIHDECPSWEDIRPLSKEELSRDGVMEEFFQLWKRAAYLHEAFEQEIDLLKEGWQALLNAALVVCEDDGDEGKNKVAQKAADAINCLLYADLEATDEVDTSDASLTLNGSKLDAQTASARKIKLLHELWKLARHVIPKEYLDPEAKWPLDSLIKWEEEMNEHECHARGPWAAFCVELALCYNDGFTTFWDEVSRLEWSVQTKSRVWSIFVQKTQADRRGTWEDALLLLMVPFRDQSTWDLSSEDLGTWESFLAFALDKACDAGLDKLEAIDLIAESRFQLTFASSTRIAEMLMVACDLTDAATLPGRFIDFLTDALRSSYPPKPEQLQSCKWMMRSLLNMIGQCPKHLVLSLFETLQEGLMVWIEDEYIAVESYELDIINMYELVLETVRGLPETPETFELLSPLLESVFLGRNDKPQSLFDMFDDFWNSTSYSSIVPAGQWPLKVQEHFNIQVEPEPQLEDDDILPPSSPPPPSDDDLVQPETELAETPLSLLPPPAIFSTPSTGRTRTKTTTPPTPSKTPDIYDLRPFTTPPTPTKKRDVSSLLPGSPSSPKRRRVGNKENESPCNQPQSPYPRPRIDVFGSPSRKRRLSETDDEPGLKIKRTRLDLAALSAAVLDQDRNDAEEDAVEAILLPGRASTDSHVQPPKPECNTPTKDVFGAPLLPPRSDSTSKKRKAFMLAAVEVPTLKEVDRLRAMPEAGPKMNLTHIPANSMTTDNANIDSIHKTPSKSHLKGLSSPDMDIPCVVDLNSDDSMVLGGGSPKCQLASSDDDPHLGQVTPQHLISPALRRLSASKWTSNMEDPPSDDSVGSGSPTKGVVERRLRMQLQAKALMAAS</sequence>
<organism evidence="2 3">
    <name type="scientific">Moniliophthora roreri</name>
    <name type="common">Frosty pod rot fungus</name>
    <name type="synonym">Monilia roreri</name>
    <dbReference type="NCBI Taxonomy" id="221103"/>
    <lineage>
        <taxon>Eukaryota</taxon>
        <taxon>Fungi</taxon>
        <taxon>Dikarya</taxon>
        <taxon>Basidiomycota</taxon>
        <taxon>Agaricomycotina</taxon>
        <taxon>Agaricomycetes</taxon>
        <taxon>Agaricomycetidae</taxon>
        <taxon>Agaricales</taxon>
        <taxon>Marasmiineae</taxon>
        <taxon>Marasmiaceae</taxon>
        <taxon>Moniliophthora</taxon>
    </lineage>
</organism>
<dbReference type="EMBL" id="LATX01000895">
    <property type="protein sequence ID" value="KTB44600.1"/>
    <property type="molecule type" value="Genomic_DNA"/>
</dbReference>
<feature type="region of interest" description="Disordered" evidence="1">
    <location>
        <begin position="1368"/>
        <end position="1429"/>
    </location>
</feature>
<comment type="caution">
    <text evidence="2">The sequence shown here is derived from an EMBL/GenBank/DDBJ whole genome shotgun (WGS) entry which is preliminary data.</text>
</comment>
<feature type="compositionally biased region" description="Acidic residues" evidence="1">
    <location>
        <begin position="483"/>
        <end position="495"/>
    </location>
</feature>
<dbReference type="eggNOG" id="ENOG502SMQ7">
    <property type="taxonomic scope" value="Eukaryota"/>
</dbReference>
<reference evidence="2 3" key="1">
    <citation type="submission" date="2015-12" db="EMBL/GenBank/DDBJ databases">
        <title>Draft genome sequence of Moniliophthora roreri, the causal agent of frosty pod rot of cacao.</title>
        <authorList>
            <person name="Aime M.C."/>
            <person name="Diaz-Valderrama J.R."/>
            <person name="Kijpornyongpan T."/>
            <person name="Phillips-Mora W."/>
        </authorList>
    </citation>
    <scope>NUCLEOTIDE SEQUENCE [LARGE SCALE GENOMIC DNA]</scope>
    <source>
        <strain evidence="2 3">MCA 2952</strain>
    </source>
</reference>
<gene>
    <name evidence="2" type="ORF">WG66_2857</name>
</gene>
<protein>
    <recommendedName>
        <fullName evidence="4">Telomere-associated protein Rif1 N-terminal domain-containing protein</fullName>
    </recommendedName>
</protein>
<feature type="compositionally biased region" description="Polar residues" evidence="1">
    <location>
        <begin position="19"/>
        <end position="48"/>
    </location>
</feature>
<feature type="region of interest" description="Disordered" evidence="1">
    <location>
        <begin position="1243"/>
        <end position="1280"/>
    </location>
</feature>
<feature type="compositionally biased region" description="Low complexity" evidence="1">
    <location>
        <begin position="1110"/>
        <end position="1122"/>
    </location>
</feature>
<evidence type="ECO:0000313" key="2">
    <source>
        <dbReference type="EMBL" id="KTB44600.1"/>
    </source>
</evidence>
<feature type="region of interest" description="Disordered" evidence="1">
    <location>
        <begin position="1067"/>
        <end position="1207"/>
    </location>
</feature>
<feature type="region of interest" description="Disordered" evidence="1">
    <location>
        <begin position="1"/>
        <end position="51"/>
    </location>
</feature>
<feature type="region of interest" description="Disordered" evidence="1">
    <location>
        <begin position="66"/>
        <end position="91"/>
    </location>
</feature>
<feature type="region of interest" description="Disordered" evidence="1">
    <location>
        <begin position="481"/>
        <end position="505"/>
    </location>
</feature>
<dbReference type="Proteomes" id="UP000054988">
    <property type="component" value="Unassembled WGS sequence"/>
</dbReference>
<evidence type="ECO:0008006" key="4">
    <source>
        <dbReference type="Google" id="ProtNLM"/>
    </source>
</evidence>